<sequence>MDNYIASNWRKLSGENNWEGLLQPLDSHLRRYIIHYGQRAGAAVDLFNSDTYKPNASEENFFTRACLVKGNPFEYDVRRFIYAGSKHVKPAWIGYVAVATNKGTRVLGRRDILVAWRGTKTASEWGNNFQFFPRVSGSDLFPGQTAVMMHKGFYSLYTGKIPVSTRDKISARKQVLDAIKELVEEYKNEEKSVTVTGFSLGAALATLTAMDIITNGYNKTITGEPFMVTAFTFGGPRVGNDGFASVFDTLGLRLLRIKNEKDFIPSIPLVPYKSVGNKLAVNTSVSDYLNRKVFCGALFSQQQQQQDDTWRRLSIVLLVVLMIFEPDWSPPRWFLIMIIIIIIINWLNKERKYCGDGGEFNRMDYEDEDEDLDPQELMIIGSEDGGVRKINCMVSHADATSLNVKTSKLGENYSCHNMDVYLHGVAIKDIDYTTTADELDHDIALVNKYFNRVLPRYKIPPNWWKGENRRKMVQLKNGRWKVRSGQT</sequence>
<evidence type="ECO:0000256" key="1">
    <source>
        <dbReference type="ARBA" id="ARBA00010701"/>
    </source>
</evidence>
<keyword evidence="6" id="KW-0812">Transmembrane</keyword>
<proteinExistence type="inferred from homology"/>
<gene>
    <name evidence="8" type="ORF">F3Y22_tig00111779pilonHSYRG00204</name>
</gene>
<protein>
    <recommendedName>
        <fullName evidence="5">Phospholipase A1</fullName>
        <ecNumber evidence="5">3.1.1.-</ecNumber>
    </recommendedName>
</protein>
<keyword evidence="2 5" id="KW-0378">Hydrolase</keyword>
<evidence type="ECO:0000256" key="4">
    <source>
        <dbReference type="ARBA" id="ARBA00023098"/>
    </source>
</evidence>
<evidence type="ECO:0000259" key="7">
    <source>
        <dbReference type="Pfam" id="PF01764"/>
    </source>
</evidence>
<evidence type="ECO:0000313" key="8">
    <source>
        <dbReference type="EMBL" id="KAE8673611.1"/>
    </source>
</evidence>
<dbReference type="PANTHER" id="PTHR31828">
    <property type="entry name" value="PHOSPHOLIPASE A1-IIGAMMA"/>
    <property type="match status" value="1"/>
</dbReference>
<dbReference type="CDD" id="cd00519">
    <property type="entry name" value="Lipase_3"/>
    <property type="match status" value="1"/>
</dbReference>
<dbReference type="EMBL" id="VEPZ02001425">
    <property type="protein sequence ID" value="KAE8673611.1"/>
    <property type="molecule type" value="Genomic_DNA"/>
</dbReference>
<dbReference type="Pfam" id="PF01764">
    <property type="entry name" value="Lipase_3"/>
    <property type="match status" value="1"/>
</dbReference>
<feature type="transmembrane region" description="Helical" evidence="6">
    <location>
        <begin position="330"/>
        <end position="347"/>
    </location>
</feature>
<dbReference type="InterPro" id="IPR029058">
    <property type="entry name" value="AB_hydrolase_fold"/>
</dbReference>
<name>A0A6A2XD01_HIBSY</name>
<keyword evidence="9" id="KW-1185">Reference proteome</keyword>
<evidence type="ECO:0000256" key="3">
    <source>
        <dbReference type="ARBA" id="ARBA00022963"/>
    </source>
</evidence>
<accession>A0A6A2XD01</accession>
<dbReference type="SUPFAM" id="SSF53474">
    <property type="entry name" value="alpha/beta-Hydrolases"/>
    <property type="match status" value="1"/>
</dbReference>
<evidence type="ECO:0000256" key="6">
    <source>
        <dbReference type="SAM" id="Phobius"/>
    </source>
</evidence>
<keyword evidence="4 5" id="KW-0443">Lipid metabolism</keyword>
<evidence type="ECO:0000256" key="5">
    <source>
        <dbReference type="RuleBase" id="RU367093"/>
    </source>
</evidence>
<dbReference type="GO" id="GO:0003964">
    <property type="term" value="F:RNA-directed DNA polymerase activity"/>
    <property type="evidence" value="ECO:0007669"/>
    <property type="project" value="UniProtKB-KW"/>
</dbReference>
<dbReference type="InterPro" id="IPR033556">
    <property type="entry name" value="PLA"/>
</dbReference>
<comment type="function">
    <text evidence="5">Acylhydrolase that catalyzes the hydrolysis of phospholipids at the sn-1 position.</text>
</comment>
<keyword evidence="6" id="KW-0472">Membrane</keyword>
<evidence type="ECO:0000313" key="9">
    <source>
        <dbReference type="Proteomes" id="UP000436088"/>
    </source>
</evidence>
<keyword evidence="3 5" id="KW-0442">Lipid degradation</keyword>
<dbReference type="GO" id="GO:0008970">
    <property type="term" value="F:phospholipase A1 activity"/>
    <property type="evidence" value="ECO:0007669"/>
    <property type="project" value="UniProtKB-UniRule"/>
</dbReference>
<comment type="similarity">
    <text evidence="1 5">Belongs to the AB hydrolase superfamily. Lipase family.</text>
</comment>
<dbReference type="OrthoDB" id="426718at2759"/>
<organism evidence="8 9">
    <name type="scientific">Hibiscus syriacus</name>
    <name type="common">Rose of Sharon</name>
    <dbReference type="NCBI Taxonomy" id="106335"/>
    <lineage>
        <taxon>Eukaryota</taxon>
        <taxon>Viridiplantae</taxon>
        <taxon>Streptophyta</taxon>
        <taxon>Embryophyta</taxon>
        <taxon>Tracheophyta</taxon>
        <taxon>Spermatophyta</taxon>
        <taxon>Magnoliopsida</taxon>
        <taxon>eudicotyledons</taxon>
        <taxon>Gunneridae</taxon>
        <taxon>Pentapetalae</taxon>
        <taxon>rosids</taxon>
        <taxon>malvids</taxon>
        <taxon>Malvales</taxon>
        <taxon>Malvaceae</taxon>
        <taxon>Malvoideae</taxon>
        <taxon>Hibiscus</taxon>
    </lineage>
</organism>
<dbReference type="GO" id="GO:0016042">
    <property type="term" value="P:lipid catabolic process"/>
    <property type="evidence" value="ECO:0007669"/>
    <property type="project" value="UniProtKB-UniRule"/>
</dbReference>
<feature type="domain" description="Fungal lipase-type" evidence="7">
    <location>
        <begin position="114"/>
        <end position="269"/>
    </location>
</feature>
<dbReference type="EC" id="3.1.1.-" evidence="5"/>
<keyword evidence="6" id="KW-1133">Transmembrane helix</keyword>
<reference evidence="8" key="1">
    <citation type="submission" date="2019-09" db="EMBL/GenBank/DDBJ databases">
        <title>Draft genome information of white flower Hibiscus syriacus.</title>
        <authorList>
            <person name="Kim Y.-M."/>
        </authorList>
    </citation>
    <scope>NUCLEOTIDE SEQUENCE [LARGE SCALE GENOMIC DNA]</scope>
    <source>
        <strain evidence="8">YM2019G1</strain>
    </source>
</reference>
<dbReference type="AlphaFoldDB" id="A0A6A2XD01"/>
<dbReference type="InterPro" id="IPR002921">
    <property type="entry name" value="Fungal_lipase-type"/>
</dbReference>
<comment type="caution">
    <text evidence="8">The sequence shown here is derived from an EMBL/GenBank/DDBJ whole genome shotgun (WGS) entry which is preliminary data.</text>
</comment>
<evidence type="ECO:0000256" key="2">
    <source>
        <dbReference type="ARBA" id="ARBA00022801"/>
    </source>
</evidence>
<dbReference type="PANTHER" id="PTHR31828:SF20">
    <property type="entry name" value="PHOSPHOLIPASE A1"/>
    <property type="match status" value="1"/>
</dbReference>
<dbReference type="Proteomes" id="UP000436088">
    <property type="component" value="Unassembled WGS sequence"/>
</dbReference>
<dbReference type="Gene3D" id="3.40.50.1820">
    <property type="entry name" value="alpha/beta hydrolase"/>
    <property type="match status" value="1"/>
</dbReference>